<organism evidence="1 2">
    <name type="scientific">Protofrankia coriariae</name>
    <dbReference type="NCBI Taxonomy" id="1562887"/>
    <lineage>
        <taxon>Bacteria</taxon>
        <taxon>Bacillati</taxon>
        <taxon>Actinomycetota</taxon>
        <taxon>Actinomycetes</taxon>
        <taxon>Frankiales</taxon>
        <taxon>Frankiaceae</taxon>
        <taxon>Protofrankia</taxon>
    </lineage>
</organism>
<evidence type="ECO:0000313" key="1">
    <source>
        <dbReference type="EMBL" id="KLL11911.1"/>
    </source>
</evidence>
<reference evidence="1 2" key="1">
    <citation type="submission" date="2014-12" db="EMBL/GenBank/DDBJ databases">
        <title>Frankia sp. BMG5.1 draft genome.</title>
        <authorList>
            <person name="Gtari M."/>
            <person name="Ghodhbane-Gtari F."/>
            <person name="Nouioui I."/>
            <person name="Ktari A."/>
            <person name="Hezbri K."/>
            <person name="Mimouni W."/>
            <person name="Sbissi I."/>
            <person name="Ayari A."/>
            <person name="Yamanaka T."/>
            <person name="Normand P."/>
            <person name="Tisa L.S."/>
            <person name="Boudabous A."/>
        </authorList>
    </citation>
    <scope>NUCLEOTIDE SEQUENCE [LARGE SCALE GENOMIC DNA]</scope>
    <source>
        <strain evidence="1 2">BMG5.1</strain>
    </source>
</reference>
<comment type="caution">
    <text evidence="1">The sequence shown here is derived from an EMBL/GenBank/DDBJ whole genome shotgun (WGS) entry which is preliminary data.</text>
</comment>
<sequence>MTSAQLAAAAVAPTVAAWDNPPAVAPRGTVILIAGRGEHPGLYERFGNRIAFDGYRVRVVGDPTAHERTVTSQINRLLADPDLPAPRVLAGSDAGAAFAAALVAAGKVRVDGLILVGLPGGETTVTDIGEWEWETELGERTACPTHQARLDADVSVRRGALTVPIPRSWIADGDLRRVAVPVLGLHGTADLLSPLPAARERYAGAPVAEFVTIDGGKHDALNDATHRTAAAVVVLFLERLRAGADLPEIARWTPWS</sequence>
<accession>A0ABR5F5A9</accession>
<dbReference type="RefSeq" id="WP_047222399.1">
    <property type="nucleotide sequence ID" value="NZ_JWIO01000009.1"/>
</dbReference>
<dbReference type="Gene3D" id="3.40.50.1820">
    <property type="entry name" value="alpha/beta hydrolase"/>
    <property type="match status" value="1"/>
</dbReference>
<gene>
    <name evidence="1" type="ORF">FrCorBMG51_07660</name>
</gene>
<dbReference type="EMBL" id="JWIO01000009">
    <property type="protein sequence ID" value="KLL11911.1"/>
    <property type="molecule type" value="Genomic_DNA"/>
</dbReference>
<protein>
    <submittedName>
        <fullName evidence="1">Lysophospholipase</fullName>
    </submittedName>
</protein>
<dbReference type="Proteomes" id="UP000035425">
    <property type="component" value="Unassembled WGS sequence"/>
</dbReference>
<name>A0ABR5F5A9_9ACTN</name>
<evidence type="ECO:0000313" key="2">
    <source>
        <dbReference type="Proteomes" id="UP000035425"/>
    </source>
</evidence>
<dbReference type="InterPro" id="IPR029058">
    <property type="entry name" value="AB_hydrolase_fold"/>
</dbReference>
<proteinExistence type="predicted"/>
<dbReference type="SUPFAM" id="SSF53474">
    <property type="entry name" value="alpha/beta-Hydrolases"/>
    <property type="match status" value="1"/>
</dbReference>
<keyword evidence="2" id="KW-1185">Reference proteome</keyword>